<dbReference type="Pfam" id="PF04290">
    <property type="entry name" value="DctQ"/>
    <property type="match status" value="1"/>
</dbReference>
<evidence type="ECO:0000256" key="4">
    <source>
        <dbReference type="ARBA" id="ARBA00022519"/>
    </source>
</evidence>
<evidence type="ECO:0000313" key="12">
    <source>
        <dbReference type="Proteomes" id="UP000502248"/>
    </source>
</evidence>
<evidence type="ECO:0000256" key="2">
    <source>
        <dbReference type="ARBA" id="ARBA00022448"/>
    </source>
</evidence>
<dbReference type="InterPro" id="IPR055348">
    <property type="entry name" value="DctQ"/>
</dbReference>
<reference evidence="11 12" key="1">
    <citation type="submission" date="2020-04" db="EMBL/GenBank/DDBJ databases">
        <title>Genome sequencing of novel species.</title>
        <authorList>
            <person name="Heo J."/>
            <person name="Kim S.-J."/>
            <person name="Kim J.-S."/>
            <person name="Hong S.-B."/>
            <person name="Kwon S.-W."/>
        </authorList>
    </citation>
    <scope>NUCLEOTIDE SEQUENCE [LARGE SCALE GENOMIC DNA]</scope>
    <source>
        <strain evidence="11 12">MFER-1</strain>
    </source>
</reference>
<dbReference type="PANTHER" id="PTHR35011">
    <property type="entry name" value="2,3-DIKETO-L-GULONATE TRAP TRANSPORTER SMALL PERMEASE PROTEIN YIAM"/>
    <property type="match status" value="1"/>
</dbReference>
<dbReference type="GO" id="GO:0022857">
    <property type="term" value="F:transmembrane transporter activity"/>
    <property type="evidence" value="ECO:0007669"/>
    <property type="project" value="TreeGrafter"/>
</dbReference>
<dbReference type="KEGG" id="cheb:HH215_27340"/>
<evidence type="ECO:0000256" key="7">
    <source>
        <dbReference type="ARBA" id="ARBA00023136"/>
    </source>
</evidence>
<sequence>MKAVLKAIDGLNKLVGYVVGLMLGVMSIIIVVQVFCRFVIDYPLTWSEEAARYLMVYTVFLGASLALRNHRMIAIEIISESVKPKVRKVLRIIVALISIVFFLILLVKGVDMLEIVSRQTSASLGFSMDIPYMAIPIGAALMLINSIANIIDYLTHEDIDTSEVSEALKAGGQV</sequence>
<feature type="transmembrane region" description="Helical" evidence="9">
    <location>
        <begin position="89"/>
        <end position="110"/>
    </location>
</feature>
<dbReference type="PANTHER" id="PTHR35011:SF11">
    <property type="entry name" value="TRAP TRANSPORTER SMALL PERMEASE PROTEIN"/>
    <property type="match status" value="1"/>
</dbReference>
<feature type="domain" description="Tripartite ATP-independent periplasmic transporters DctQ component" evidence="10">
    <location>
        <begin position="26"/>
        <end position="153"/>
    </location>
</feature>
<comment type="similarity">
    <text evidence="8">Belongs to the TRAP transporter small permease family.</text>
</comment>
<comment type="subcellular location">
    <subcellularLocation>
        <location evidence="1">Cell inner membrane</location>
        <topology evidence="1">Multi-pass membrane protein</topology>
    </subcellularLocation>
</comment>
<dbReference type="RefSeq" id="WP_169282764.1">
    <property type="nucleotide sequence ID" value="NZ_CP051680.1"/>
</dbReference>
<name>A0A7Z2VP52_9BACL</name>
<feature type="transmembrane region" description="Helical" evidence="9">
    <location>
        <begin position="130"/>
        <end position="151"/>
    </location>
</feature>
<proteinExistence type="inferred from homology"/>
<gene>
    <name evidence="11" type="ORF">HH215_27340</name>
</gene>
<keyword evidence="5 9" id="KW-0812">Transmembrane</keyword>
<keyword evidence="6 9" id="KW-1133">Transmembrane helix</keyword>
<dbReference type="InterPro" id="IPR007387">
    <property type="entry name" value="TRAP_DctQ"/>
</dbReference>
<organism evidence="11 12">
    <name type="scientific">Cohnella herbarum</name>
    <dbReference type="NCBI Taxonomy" id="2728023"/>
    <lineage>
        <taxon>Bacteria</taxon>
        <taxon>Bacillati</taxon>
        <taxon>Bacillota</taxon>
        <taxon>Bacilli</taxon>
        <taxon>Bacillales</taxon>
        <taxon>Paenibacillaceae</taxon>
        <taxon>Cohnella</taxon>
    </lineage>
</organism>
<dbReference type="GO" id="GO:0015740">
    <property type="term" value="P:C4-dicarboxylate transport"/>
    <property type="evidence" value="ECO:0007669"/>
    <property type="project" value="TreeGrafter"/>
</dbReference>
<evidence type="ECO:0000256" key="1">
    <source>
        <dbReference type="ARBA" id="ARBA00004429"/>
    </source>
</evidence>
<evidence type="ECO:0000256" key="6">
    <source>
        <dbReference type="ARBA" id="ARBA00022989"/>
    </source>
</evidence>
<protein>
    <submittedName>
        <fullName evidence="11">TRAP transporter small permease</fullName>
    </submittedName>
</protein>
<evidence type="ECO:0000256" key="5">
    <source>
        <dbReference type="ARBA" id="ARBA00022692"/>
    </source>
</evidence>
<keyword evidence="2" id="KW-0813">Transport</keyword>
<feature type="transmembrane region" description="Helical" evidence="9">
    <location>
        <begin position="52"/>
        <end position="68"/>
    </location>
</feature>
<accession>A0A7Z2VP52</accession>
<keyword evidence="3" id="KW-1003">Cell membrane</keyword>
<evidence type="ECO:0000256" key="9">
    <source>
        <dbReference type="SAM" id="Phobius"/>
    </source>
</evidence>
<dbReference type="EMBL" id="CP051680">
    <property type="protein sequence ID" value="QJD86515.1"/>
    <property type="molecule type" value="Genomic_DNA"/>
</dbReference>
<keyword evidence="4" id="KW-0997">Cell inner membrane</keyword>
<keyword evidence="12" id="KW-1185">Reference proteome</keyword>
<dbReference type="Proteomes" id="UP000502248">
    <property type="component" value="Chromosome"/>
</dbReference>
<evidence type="ECO:0000259" key="10">
    <source>
        <dbReference type="Pfam" id="PF04290"/>
    </source>
</evidence>
<evidence type="ECO:0000256" key="8">
    <source>
        <dbReference type="ARBA" id="ARBA00038436"/>
    </source>
</evidence>
<feature type="transmembrane region" description="Helical" evidence="9">
    <location>
        <begin position="14"/>
        <end position="40"/>
    </location>
</feature>
<dbReference type="GO" id="GO:0005886">
    <property type="term" value="C:plasma membrane"/>
    <property type="evidence" value="ECO:0007669"/>
    <property type="project" value="UniProtKB-SubCell"/>
</dbReference>
<keyword evidence="7 9" id="KW-0472">Membrane</keyword>
<evidence type="ECO:0000256" key="3">
    <source>
        <dbReference type="ARBA" id="ARBA00022475"/>
    </source>
</evidence>
<evidence type="ECO:0000313" key="11">
    <source>
        <dbReference type="EMBL" id="QJD86515.1"/>
    </source>
</evidence>
<dbReference type="AlphaFoldDB" id="A0A7Z2VP52"/>